<sequence>MHHYLDTRESHQPDPASVEEPVGNGDPFSGQAPPPAPRQTYAINARGMAVVAALFHDPGGERRTPLLSWGDFKSMTESLGFELGNGGGSRRTFVPRTEAWARGWRKTTHFHQPRDEVPVRTARAWGRQLAEAYGWSLDTFARR</sequence>
<organism evidence="2 3">
    <name type="scientific">Monosporascus cannonballus</name>
    <dbReference type="NCBI Taxonomy" id="155416"/>
    <lineage>
        <taxon>Eukaryota</taxon>
        <taxon>Fungi</taxon>
        <taxon>Dikarya</taxon>
        <taxon>Ascomycota</taxon>
        <taxon>Pezizomycotina</taxon>
        <taxon>Sordariomycetes</taxon>
        <taxon>Xylariomycetidae</taxon>
        <taxon>Xylariales</taxon>
        <taxon>Xylariales incertae sedis</taxon>
        <taxon>Monosporascus</taxon>
    </lineage>
</organism>
<name>A0ABY0H8L7_9PEZI</name>
<proteinExistence type="predicted"/>
<reference evidence="2 3" key="1">
    <citation type="submission" date="2018-06" db="EMBL/GenBank/DDBJ databases">
        <title>Complete Genomes of Monosporascus.</title>
        <authorList>
            <person name="Robinson A.J."/>
            <person name="Natvig D.O."/>
        </authorList>
    </citation>
    <scope>NUCLEOTIDE SEQUENCE [LARGE SCALE GENOMIC DNA]</scope>
    <source>
        <strain evidence="2 3">CBS 609.92</strain>
    </source>
</reference>
<feature type="region of interest" description="Disordered" evidence="1">
    <location>
        <begin position="1"/>
        <end position="38"/>
    </location>
</feature>
<evidence type="ECO:0000313" key="3">
    <source>
        <dbReference type="Proteomes" id="UP000294003"/>
    </source>
</evidence>
<evidence type="ECO:0000313" key="2">
    <source>
        <dbReference type="EMBL" id="RYO86889.1"/>
    </source>
</evidence>
<accession>A0ABY0H8L7</accession>
<dbReference type="Proteomes" id="UP000294003">
    <property type="component" value="Unassembled WGS sequence"/>
</dbReference>
<gene>
    <name evidence="2" type="ORF">DL762_004553</name>
</gene>
<evidence type="ECO:0000256" key="1">
    <source>
        <dbReference type="SAM" id="MobiDB-lite"/>
    </source>
</evidence>
<dbReference type="EMBL" id="QJNS01000108">
    <property type="protein sequence ID" value="RYO86889.1"/>
    <property type="molecule type" value="Genomic_DNA"/>
</dbReference>
<protein>
    <submittedName>
        <fullName evidence="2">Uncharacterized protein</fullName>
    </submittedName>
</protein>
<feature type="compositionally biased region" description="Basic and acidic residues" evidence="1">
    <location>
        <begin position="1"/>
        <end position="12"/>
    </location>
</feature>
<keyword evidence="3" id="KW-1185">Reference proteome</keyword>
<comment type="caution">
    <text evidence="2">The sequence shown here is derived from an EMBL/GenBank/DDBJ whole genome shotgun (WGS) entry which is preliminary data.</text>
</comment>